<evidence type="ECO:0000259" key="1">
    <source>
        <dbReference type="Pfam" id="PF01968"/>
    </source>
</evidence>
<proteinExistence type="predicted"/>
<dbReference type="GO" id="GO:0005829">
    <property type="term" value="C:cytosol"/>
    <property type="evidence" value="ECO:0007669"/>
    <property type="project" value="TreeGrafter"/>
</dbReference>
<evidence type="ECO:0000259" key="2">
    <source>
        <dbReference type="Pfam" id="PF05378"/>
    </source>
</evidence>
<dbReference type="InterPro" id="IPR002821">
    <property type="entry name" value="Hydantoinase_A"/>
</dbReference>
<dbReference type="InterPro" id="IPR045079">
    <property type="entry name" value="Oxoprolinase-like"/>
</dbReference>
<dbReference type="RefSeq" id="WP_245730907.1">
    <property type="nucleotide sequence ID" value="NZ_FNQM01000002.1"/>
</dbReference>
<dbReference type="GO" id="GO:0017168">
    <property type="term" value="F:5-oxoprolinase (ATP-hydrolyzing) activity"/>
    <property type="evidence" value="ECO:0007669"/>
    <property type="project" value="TreeGrafter"/>
</dbReference>
<dbReference type="EMBL" id="FNQM01000002">
    <property type="protein sequence ID" value="SDZ91298.1"/>
    <property type="molecule type" value="Genomic_DNA"/>
</dbReference>
<evidence type="ECO:0000313" key="4">
    <source>
        <dbReference type="Proteomes" id="UP000198703"/>
    </source>
</evidence>
<dbReference type="PANTHER" id="PTHR11365:SF23">
    <property type="entry name" value="HYPOTHETICAL 5-OXOPROLINASE (EUROFUNG)-RELATED"/>
    <property type="match status" value="1"/>
</dbReference>
<keyword evidence="4" id="KW-1185">Reference proteome</keyword>
<sequence length="689" mass="71804">MPASLAADIGGTFTDVVAEREGRRFTAKVLTTHGRPEAAVLEGARQVLDAAGIGFADLGAVIHGATLATNAIIERKGARTALIATEGFRDVVEIADESRYDQYDIDIEKPAPLVPRPLRFTAPERVDVNGRVLLPLDEAAVRAVARELVAQGVEAVAVCYIHAYANPAHERRTREILADVAPDLPVSLSSEVCPEIREYERTSTTIANAFVQPLMAGYLTRLRAALEALGCPAPLWLMTSGGHLTSVETACRFPVRLVESGPAGGAILAAHVAQERAEPRILSFDMGGTTAKICFIEGGAPLTSRSFEVDRSARFLKGSGLPIRIPVIEMIEIGAGGGSIARLDATRSIAVGPQSAGSEPGPACYDRGGTAPTVTDADVALGRIAPEHFAGGAMTLDVARAAEALASALGKPLNLPLEMAALGVSEIVDENMANAARVHAAERGVSLEGQTLVAFGGAAPLHAARMAEKLGLRRVIVPADAGVGSALGFLRAPVAFELVRSLYMRLDGFDAGRANAVLDAMSAEARGLAQGAPRLAEARQTFMRYCGQGHEIAVDLPDGPLDAGAPEALRAAFERAYAGQFERVIPGAAIEALNWSVTVHAPQAPPARTPAVEPAAAPAPIGARDVFDSAARATRSVPIYARASLPPGACAAGPALIVEPATSTYVTERFDFSVDGGGALVLDLRRDAA</sequence>
<dbReference type="GO" id="GO:0006749">
    <property type="term" value="P:glutathione metabolic process"/>
    <property type="evidence" value="ECO:0007669"/>
    <property type="project" value="TreeGrafter"/>
</dbReference>
<dbReference type="InterPro" id="IPR043129">
    <property type="entry name" value="ATPase_NBD"/>
</dbReference>
<dbReference type="Pfam" id="PF01968">
    <property type="entry name" value="Hydantoinase_A"/>
    <property type="match status" value="1"/>
</dbReference>
<reference evidence="3 4" key="1">
    <citation type="submission" date="2016-10" db="EMBL/GenBank/DDBJ databases">
        <authorList>
            <person name="de Groot N.N."/>
        </authorList>
    </citation>
    <scope>NUCLEOTIDE SEQUENCE [LARGE SCALE GENOMIC DNA]</scope>
    <source>
        <strain evidence="3 4">DSM 15345</strain>
    </source>
</reference>
<evidence type="ECO:0000313" key="3">
    <source>
        <dbReference type="EMBL" id="SDZ91298.1"/>
    </source>
</evidence>
<feature type="domain" description="Hydantoinase/oxoprolinase N-terminal" evidence="2">
    <location>
        <begin position="6"/>
        <end position="179"/>
    </location>
</feature>
<dbReference type="PANTHER" id="PTHR11365">
    <property type="entry name" value="5-OXOPROLINASE RELATED"/>
    <property type="match status" value="1"/>
</dbReference>
<gene>
    <name evidence="3" type="ORF">SAMN05444370_102156</name>
</gene>
<dbReference type="InterPro" id="IPR008040">
    <property type="entry name" value="Hydant_A_N"/>
</dbReference>
<dbReference type="Proteomes" id="UP000198703">
    <property type="component" value="Unassembled WGS sequence"/>
</dbReference>
<feature type="domain" description="Hydantoinase A/oxoprolinase" evidence="1">
    <location>
        <begin position="201"/>
        <end position="495"/>
    </location>
</feature>
<dbReference type="AlphaFoldDB" id="A0A1H3WYJ5"/>
<dbReference type="SUPFAM" id="SSF53067">
    <property type="entry name" value="Actin-like ATPase domain"/>
    <property type="match status" value="1"/>
</dbReference>
<dbReference type="Pfam" id="PF05378">
    <property type="entry name" value="Hydant_A_N"/>
    <property type="match status" value="1"/>
</dbReference>
<organism evidence="3 4">
    <name type="scientific">Rubrimonas cliftonensis</name>
    <dbReference type="NCBI Taxonomy" id="89524"/>
    <lineage>
        <taxon>Bacteria</taxon>
        <taxon>Pseudomonadati</taxon>
        <taxon>Pseudomonadota</taxon>
        <taxon>Alphaproteobacteria</taxon>
        <taxon>Rhodobacterales</taxon>
        <taxon>Paracoccaceae</taxon>
        <taxon>Rubrimonas</taxon>
    </lineage>
</organism>
<protein>
    <submittedName>
        <fullName evidence="3">N-methylhydantoinase A</fullName>
    </submittedName>
</protein>
<accession>A0A1H3WYJ5</accession>
<dbReference type="STRING" id="89524.SAMN05444370_102156"/>
<name>A0A1H3WYJ5_9RHOB</name>